<name>A0A8S2RXN2_9BILA</name>
<reference evidence="2" key="1">
    <citation type="submission" date="2021-02" db="EMBL/GenBank/DDBJ databases">
        <authorList>
            <person name="Nowell W R."/>
        </authorList>
    </citation>
    <scope>NUCLEOTIDE SEQUENCE</scope>
</reference>
<comment type="caution">
    <text evidence="2">The sequence shown here is derived from an EMBL/GenBank/DDBJ whole genome shotgun (WGS) entry which is preliminary data.</text>
</comment>
<evidence type="ECO:0000313" key="1">
    <source>
        <dbReference type="EMBL" id="CAF4172828.1"/>
    </source>
</evidence>
<proteinExistence type="predicted"/>
<dbReference type="Proteomes" id="UP000681967">
    <property type="component" value="Unassembled WGS sequence"/>
</dbReference>
<dbReference type="EMBL" id="CAJOBH010013050">
    <property type="protein sequence ID" value="CAF4172828.1"/>
    <property type="molecule type" value="Genomic_DNA"/>
</dbReference>
<sequence>MSDDWPPNGHSVVDR</sequence>
<evidence type="ECO:0000313" key="2">
    <source>
        <dbReference type="EMBL" id="CAF4194359.1"/>
    </source>
</evidence>
<dbReference type="EMBL" id="CAJOBJ010035213">
    <property type="protein sequence ID" value="CAF4295689.1"/>
    <property type="molecule type" value="Genomic_DNA"/>
</dbReference>
<dbReference type="Proteomes" id="UP000676336">
    <property type="component" value="Unassembled WGS sequence"/>
</dbReference>
<evidence type="ECO:0000313" key="4">
    <source>
        <dbReference type="Proteomes" id="UP000676336"/>
    </source>
</evidence>
<dbReference type="Proteomes" id="UP000681720">
    <property type="component" value="Unassembled WGS sequence"/>
</dbReference>
<organism evidence="2 4">
    <name type="scientific">Rotaria magnacalcarata</name>
    <dbReference type="NCBI Taxonomy" id="392030"/>
    <lineage>
        <taxon>Eukaryota</taxon>
        <taxon>Metazoa</taxon>
        <taxon>Spiralia</taxon>
        <taxon>Gnathifera</taxon>
        <taxon>Rotifera</taxon>
        <taxon>Eurotatoria</taxon>
        <taxon>Bdelloidea</taxon>
        <taxon>Philodinida</taxon>
        <taxon>Philodinidae</taxon>
        <taxon>Rotaria</taxon>
    </lineage>
</organism>
<accession>A0A8S2RXN2</accession>
<feature type="non-terminal residue" evidence="2">
    <location>
        <position position="15"/>
    </location>
</feature>
<gene>
    <name evidence="1" type="ORF">BYL167_LOCUS22473</name>
    <name evidence="3" type="ORF">GIL414_LOCUS25604</name>
    <name evidence="2" type="ORF">SMN809_LOCUS21609</name>
</gene>
<protein>
    <submittedName>
        <fullName evidence="2">Uncharacterized protein</fullName>
    </submittedName>
</protein>
<evidence type="ECO:0000313" key="3">
    <source>
        <dbReference type="EMBL" id="CAF4295689.1"/>
    </source>
</evidence>
<dbReference type="EMBL" id="CAJOBI010017367">
    <property type="protein sequence ID" value="CAF4194359.1"/>
    <property type="molecule type" value="Genomic_DNA"/>
</dbReference>